<evidence type="ECO:0000313" key="2">
    <source>
        <dbReference type="EMBL" id="TQL63981.1"/>
    </source>
</evidence>
<protein>
    <submittedName>
        <fullName evidence="2">Putative alpha-1,6-mannanase (GH76 family)</fullName>
    </submittedName>
</protein>
<dbReference type="SUPFAM" id="SSF48208">
    <property type="entry name" value="Six-hairpin glycosidases"/>
    <property type="match status" value="1"/>
</dbReference>
<accession>A0A542ZUI9</accession>
<dbReference type="InterPro" id="IPR053169">
    <property type="entry name" value="MUG_Protein"/>
</dbReference>
<proteinExistence type="predicted"/>
<evidence type="ECO:0000256" key="1">
    <source>
        <dbReference type="SAM" id="SignalP"/>
    </source>
</evidence>
<dbReference type="EMBL" id="VFOS01000001">
    <property type="protein sequence ID" value="TQL63981.1"/>
    <property type="molecule type" value="Genomic_DNA"/>
</dbReference>
<reference evidence="2 3" key="1">
    <citation type="submission" date="2019-06" db="EMBL/GenBank/DDBJ databases">
        <title>Sequencing the genomes of 1000 actinobacteria strains.</title>
        <authorList>
            <person name="Klenk H.-P."/>
        </authorList>
    </citation>
    <scope>NUCLEOTIDE SEQUENCE [LARGE SCALE GENOMIC DNA]</scope>
    <source>
        <strain evidence="2 3">DSM 4813</strain>
    </source>
</reference>
<gene>
    <name evidence="2" type="ORF">FB461_0464</name>
</gene>
<sequence>MSNNRYTRAGAVLVAALMATGLGITAGASTAFAAVCNKKCDATDPAQAGTTRVADVKTTAGPTIQIVFDETNAMGFGTVESSQQGDTVWVDRSFDGGRSWEKLGTTTNPGLGGWRTQMYNVDDWGNTKVGAMRACGQRPGGGVACTQWTRATWNAGNRVDAAATAMMMYYNQSIKLFQTSYDSSFGPTWGGAISTSALIRAAKATNLPSYRYVISRTFDEYKNKTYGSGYSGFNNQYSDDTGWWAMVWIDAYDLTGDSRYLDAAKSGAAHMKTFATSTCGGGITWQKNSPGKVTISNTLYIQVNAALANRVGGSAANAYRAEAENTWNWLRQTALARSDNRYWDTLNVNTCQASTSTPPFTYHNGTVVSGLVELSRYYRNQGNITVADSFLNDAKVKANAITQVGGDFTDSNGFMKDPAEGWDNCTQSGAYFKAAAVRGLDEVDRQISARPYRPYLQANANKAYTSGARNKLDQYSLKWTSWTQGPGEGCQASALALLAAAW</sequence>
<name>A0A542ZUI9_RARFA</name>
<comment type="caution">
    <text evidence="2">The sequence shown here is derived from an EMBL/GenBank/DDBJ whole genome shotgun (WGS) entry which is preliminary data.</text>
</comment>
<dbReference type="AlphaFoldDB" id="A0A542ZUI9"/>
<dbReference type="PANTHER" id="PTHR47791:SF3">
    <property type="entry name" value="MEIOTICALLY UP-REGULATED GENE 191 PROTEIN"/>
    <property type="match status" value="1"/>
</dbReference>
<dbReference type="Proteomes" id="UP000315389">
    <property type="component" value="Unassembled WGS sequence"/>
</dbReference>
<dbReference type="InterPro" id="IPR008928">
    <property type="entry name" value="6-hairpin_glycosidase_sf"/>
</dbReference>
<evidence type="ECO:0000313" key="3">
    <source>
        <dbReference type="Proteomes" id="UP000315389"/>
    </source>
</evidence>
<organism evidence="2 3">
    <name type="scientific">Rarobacter faecitabidus</name>
    <dbReference type="NCBI Taxonomy" id="13243"/>
    <lineage>
        <taxon>Bacteria</taxon>
        <taxon>Bacillati</taxon>
        <taxon>Actinomycetota</taxon>
        <taxon>Actinomycetes</taxon>
        <taxon>Micrococcales</taxon>
        <taxon>Rarobacteraceae</taxon>
        <taxon>Rarobacter</taxon>
    </lineage>
</organism>
<feature type="signal peptide" evidence="1">
    <location>
        <begin position="1"/>
        <end position="33"/>
    </location>
</feature>
<dbReference type="GO" id="GO:0005975">
    <property type="term" value="P:carbohydrate metabolic process"/>
    <property type="evidence" value="ECO:0007669"/>
    <property type="project" value="InterPro"/>
</dbReference>
<keyword evidence="1" id="KW-0732">Signal</keyword>
<dbReference type="RefSeq" id="WP_142118584.1">
    <property type="nucleotide sequence ID" value="NZ_BAAASV010000003.1"/>
</dbReference>
<dbReference type="PANTHER" id="PTHR47791">
    <property type="entry name" value="MEIOTICALLY UP-REGULATED GENE 191 PROTEIN"/>
    <property type="match status" value="1"/>
</dbReference>
<keyword evidence="3" id="KW-1185">Reference proteome</keyword>
<dbReference type="OrthoDB" id="2505409at2"/>
<feature type="chain" id="PRO_5022159465" evidence="1">
    <location>
        <begin position="34"/>
        <end position="502"/>
    </location>
</feature>
<dbReference type="Gene3D" id="1.50.10.20">
    <property type="match status" value="1"/>
</dbReference>